<dbReference type="InterPro" id="IPR002110">
    <property type="entry name" value="Ankyrin_rpt"/>
</dbReference>
<dbReference type="PROSITE" id="PS50088">
    <property type="entry name" value="ANK_REPEAT"/>
    <property type="match status" value="2"/>
</dbReference>
<keyword evidence="2 3" id="KW-0040">ANK repeat</keyword>
<evidence type="ECO:0000313" key="5">
    <source>
        <dbReference type="Proteomes" id="UP000678393"/>
    </source>
</evidence>
<evidence type="ECO:0000256" key="1">
    <source>
        <dbReference type="ARBA" id="ARBA00022737"/>
    </source>
</evidence>
<feature type="repeat" description="ANK" evidence="3">
    <location>
        <begin position="99"/>
        <end position="127"/>
    </location>
</feature>
<dbReference type="PROSITE" id="PS50297">
    <property type="entry name" value="ANK_REP_REGION"/>
    <property type="match status" value="2"/>
</dbReference>
<organism evidence="4 5">
    <name type="scientific">Candidula unifasciata</name>
    <dbReference type="NCBI Taxonomy" id="100452"/>
    <lineage>
        <taxon>Eukaryota</taxon>
        <taxon>Metazoa</taxon>
        <taxon>Spiralia</taxon>
        <taxon>Lophotrochozoa</taxon>
        <taxon>Mollusca</taxon>
        <taxon>Gastropoda</taxon>
        <taxon>Heterobranchia</taxon>
        <taxon>Euthyneura</taxon>
        <taxon>Panpulmonata</taxon>
        <taxon>Eupulmonata</taxon>
        <taxon>Stylommatophora</taxon>
        <taxon>Helicina</taxon>
        <taxon>Helicoidea</taxon>
        <taxon>Geomitridae</taxon>
        <taxon>Candidula</taxon>
    </lineage>
</organism>
<dbReference type="InterPro" id="IPR036770">
    <property type="entry name" value="Ankyrin_rpt-contain_sf"/>
</dbReference>
<feature type="non-terminal residue" evidence="4">
    <location>
        <position position="1"/>
    </location>
</feature>
<dbReference type="OrthoDB" id="194358at2759"/>
<dbReference type="Proteomes" id="UP000678393">
    <property type="component" value="Unassembled WGS sequence"/>
</dbReference>
<keyword evidence="5" id="KW-1185">Reference proteome</keyword>
<dbReference type="Gene3D" id="1.25.40.20">
    <property type="entry name" value="Ankyrin repeat-containing domain"/>
    <property type="match status" value="1"/>
</dbReference>
<evidence type="ECO:0000313" key="4">
    <source>
        <dbReference type="EMBL" id="CAG5117324.1"/>
    </source>
</evidence>
<dbReference type="EMBL" id="CAJHNH020000387">
    <property type="protein sequence ID" value="CAG5117324.1"/>
    <property type="molecule type" value="Genomic_DNA"/>
</dbReference>
<evidence type="ECO:0000256" key="3">
    <source>
        <dbReference type="PROSITE-ProRule" id="PRU00023"/>
    </source>
</evidence>
<dbReference type="InterPro" id="IPR029048">
    <property type="entry name" value="HSP70_C_sf"/>
</dbReference>
<feature type="repeat" description="ANK" evidence="3">
    <location>
        <begin position="66"/>
        <end position="98"/>
    </location>
</feature>
<evidence type="ECO:0000256" key="2">
    <source>
        <dbReference type="ARBA" id="ARBA00023043"/>
    </source>
</evidence>
<gene>
    <name evidence="4" type="ORF">CUNI_LOCUS2882</name>
</gene>
<dbReference type="SMART" id="SM00248">
    <property type="entry name" value="ANK"/>
    <property type="match status" value="2"/>
</dbReference>
<keyword evidence="1" id="KW-0677">Repeat</keyword>
<dbReference type="SUPFAM" id="SSF48403">
    <property type="entry name" value="Ankyrin repeat"/>
    <property type="match status" value="1"/>
</dbReference>
<protein>
    <recommendedName>
        <fullName evidence="6">Ankyrin repeat domain-containing protein 45</fullName>
    </recommendedName>
</protein>
<dbReference type="PANTHER" id="PTHR24171">
    <property type="entry name" value="ANKYRIN REPEAT DOMAIN-CONTAINING PROTEIN 39-RELATED"/>
    <property type="match status" value="1"/>
</dbReference>
<dbReference type="PANTHER" id="PTHR24171:SF9">
    <property type="entry name" value="ANKYRIN REPEAT DOMAIN-CONTAINING PROTEIN 39"/>
    <property type="match status" value="1"/>
</dbReference>
<evidence type="ECO:0008006" key="6">
    <source>
        <dbReference type="Google" id="ProtNLM"/>
    </source>
</evidence>
<dbReference type="Pfam" id="PF12796">
    <property type="entry name" value="Ank_2"/>
    <property type="match status" value="1"/>
</dbReference>
<dbReference type="Gene3D" id="1.20.1270.10">
    <property type="match status" value="1"/>
</dbReference>
<accession>A0A8S3YKP8</accession>
<name>A0A8S3YKP8_9EUPU</name>
<proteinExistence type="predicted"/>
<comment type="caution">
    <text evidence="4">The sequence shown here is derived from an EMBL/GenBank/DDBJ whole genome shotgun (WGS) entry which is preliminary data.</text>
</comment>
<reference evidence="4" key="1">
    <citation type="submission" date="2021-04" db="EMBL/GenBank/DDBJ databases">
        <authorList>
            <consortium name="Molecular Ecology Group"/>
        </authorList>
    </citation>
    <scope>NUCLEOTIDE SEQUENCE</scope>
</reference>
<dbReference type="AlphaFoldDB" id="A0A8S3YKP8"/>
<sequence>MKPKTAPAGHKDNSEHELKEVILLDTTVINRCIYGNDTDRLRRCFQDIADPQKEEIHELLNQRDSTGKSPLDLIASLGRTELASLIIQNGADVNSCTSKGYSCLHHAAAWGHLPVLKILVDNGINLHRYLHQECADFLEISEEKENLQLEITHALKSIQEMDKALIGRITRDEKNRVINTCKGKQEWLNSTPDASAQEIGAQHSELTEIVQPILANLHEPRNYSCLF</sequence>
<dbReference type="SUPFAM" id="SSF100934">
    <property type="entry name" value="Heat shock protein 70kD (HSP70), C-terminal subdomain"/>
    <property type="match status" value="1"/>
</dbReference>